<evidence type="ECO:0000313" key="1">
    <source>
        <dbReference type="EMBL" id="EEE07519.1"/>
    </source>
</evidence>
<dbReference type="Proteomes" id="UP000004535">
    <property type="component" value="Unassembled WGS sequence"/>
</dbReference>
<gene>
    <name evidence="1" type="ORF">BURMUCGD2_6622</name>
</gene>
<accession>B9BPK1</accession>
<dbReference type="EMBL" id="ACFC01000004">
    <property type="protein sequence ID" value="EEE07519.1"/>
    <property type="molecule type" value="Genomic_DNA"/>
</dbReference>
<sequence length="64" mass="7218">MSLRESVALRIDRALARNGFNCSASRIGPLRHLDPKHLRPRFGIPMRTRRSIPPIIAHASTVSF</sequence>
<dbReference type="AlphaFoldDB" id="B9BPK1"/>
<comment type="caution">
    <text evidence="1">The sequence shown here is derived from an EMBL/GenBank/DDBJ whole genome shotgun (WGS) entry which is preliminary data.</text>
</comment>
<protein>
    <submittedName>
        <fullName evidence="1">Uncharacterized protein</fullName>
    </submittedName>
</protein>
<reference evidence="1 2" key="1">
    <citation type="journal article" date="2012" name="J. Bacteriol.">
        <title>Draft Genome Sequence Determination for Cystic Fibrosis and Chronic Granulomatous Disease Burkholderia multivorans Isolates.</title>
        <authorList>
            <person name="Varga J.J."/>
            <person name="Losada L."/>
            <person name="Zelazny A.M."/>
            <person name="Brinkac L."/>
            <person name="Harkins D."/>
            <person name="Radune D."/>
            <person name="Hostetler J."/>
            <person name="Sampaio E.P."/>
            <person name="Ronning C.M."/>
            <person name="Nierman W.C."/>
            <person name="Greenberg D.E."/>
            <person name="Holland S.M."/>
            <person name="Goldberg J.B."/>
        </authorList>
    </citation>
    <scope>NUCLEOTIDE SEQUENCE [LARGE SCALE GENOMIC DNA]</scope>
    <source>
        <strain evidence="1 2">CGD2</strain>
    </source>
</reference>
<evidence type="ECO:0000313" key="2">
    <source>
        <dbReference type="Proteomes" id="UP000004535"/>
    </source>
</evidence>
<proteinExistence type="predicted"/>
<organism evidence="1 2">
    <name type="scientific">Burkholderia multivorans CGD2</name>
    <dbReference type="NCBI Taxonomy" id="513052"/>
    <lineage>
        <taxon>Bacteria</taxon>
        <taxon>Pseudomonadati</taxon>
        <taxon>Pseudomonadota</taxon>
        <taxon>Betaproteobacteria</taxon>
        <taxon>Burkholderiales</taxon>
        <taxon>Burkholderiaceae</taxon>
        <taxon>Burkholderia</taxon>
        <taxon>Burkholderia cepacia complex</taxon>
    </lineage>
</organism>
<name>B9BPK1_9BURK</name>